<proteinExistence type="inferred from homology"/>
<dbReference type="EMBL" id="CYYP01000002">
    <property type="protein sequence ID" value="CUN54516.1"/>
    <property type="molecule type" value="Genomic_DNA"/>
</dbReference>
<feature type="binding site" evidence="2">
    <location>
        <position position="359"/>
    </location>
    <ligand>
        <name>Fe cation</name>
        <dbReference type="ChEBI" id="CHEBI:24875"/>
    </ligand>
</feature>
<dbReference type="GO" id="GO:0008901">
    <property type="term" value="F:ferredoxin hydrogenase activity"/>
    <property type="evidence" value="ECO:0007669"/>
    <property type="project" value="InterPro"/>
</dbReference>
<dbReference type="Pfam" id="PF00374">
    <property type="entry name" value="NiFeSe_Hases"/>
    <property type="match status" value="1"/>
</dbReference>
<dbReference type="InterPro" id="IPR018194">
    <property type="entry name" value="Ni-dep_hyd_lsu_Ni_BS"/>
</dbReference>
<evidence type="ECO:0000256" key="3">
    <source>
        <dbReference type="RuleBase" id="RU003685"/>
    </source>
</evidence>
<feature type="binding site" evidence="2">
    <location>
        <position position="323"/>
    </location>
    <ligand>
        <name>Mg(2+)</name>
        <dbReference type="ChEBI" id="CHEBI:18420"/>
    </ligand>
</feature>
<evidence type="ECO:0000313" key="5">
    <source>
        <dbReference type="EMBL" id="CUN54516.1"/>
    </source>
</evidence>
<keyword evidence="3" id="KW-0520">NAD</keyword>
<gene>
    <name evidence="5" type="primary">hycE_1</name>
    <name evidence="5" type="ORF">ERS852381_00365</name>
</gene>
<feature type="binding site" evidence="2">
    <location>
        <position position="68"/>
    </location>
    <ligand>
        <name>Ni(2+)</name>
        <dbReference type="ChEBI" id="CHEBI:49786"/>
    </ligand>
</feature>
<evidence type="ECO:0000256" key="2">
    <source>
        <dbReference type="PIRSR" id="PIRSR601501-1"/>
    </source>
</evidence>
<evidence type="ECO:0000259" key="4">
    <source>
        <dbReference type="Pfam" id="PF00346"/>
    </source>
</evidence>
<comment type="similarity">
    <text evidence="3">Belongs to the complex I 49 kDa subunit family.</text>
</comment>
<dbReference type="Gene3D" id="1.10.645.10">
    <property type="entry name" value="Cytochrome-c3 Hydrogenase, chain B"/>
    <property type="match status" value="1"/>
</dbReference>
<comment type="cofactor">
    <cofactor evidence="2">
        <name>Fe cation</name>
        <dbReference type="ChEBI" id="CHEBI:24875"/>
    </cofactor>
</comment>
<feature type="domain" description="NADH-quinone oxidoreductase subunit D" evidence="4">
    <location>
        <begin position="297"/>
        <end position="362"/>
    </location>
</feature>
<dbReference type="RefSeq" id="WP_055285355.1">
    <property type="nucleotide sequence ID" value="NZ_CYYP01000002.1"/>
</dbReference>
<feature type="binding site" evidence="2">
    <location>
        <position position="46"/>
    </location>
    <ligand>
        <name>Mg(2+)</name>
        <dbReference type="ChEBI" id="CHEBI:18420"/>
    </ligand>
</feature>
<comment type="cofactor">
    <cofactor evidence="2">
        <name>Ni(2+)</name>
        <dbReference type="ChEBI" id="CHEBI:49786"/>
    </cofactor>
</comment>
<dbReference type="GO" id="GO:0051287">
    <property type="term" value="F:NAD binding"/>
    <property type="evidence" value="ECO:0007669"/>
    <property type="project" value="InterPro"/>
</dbReference>
<dbReference type="PROSITE" id="PS00535">
    <property type="entry name" value="COMPLEX1_49K"/>
    <property type="match status" value="1"/>
</dbReference>
<dbReference type="InterPro" id="IPR001501">
    <property type="entry name" value="Ni-dep_hyd_lsu"/>
</dbReference>
<dbReference type="SUPFAM" id="SSF56762">
    <property type="entry name" value="HydB/Nqo4-like"/>
    <property type="match status" value="1"/>
</dbReference>
<evidence type="ECO:0000313" key="6">
    <source>
        <dbReference type="Proteomes" id="UP000095468"/>
    </source>
</evidence>
<dbReference type="PROSITE" id="PS00507">
    <property type="entry name" value="NI_HGENASE_L_1"/>
    <property type="match status" value="1"/>
</dbReference>
<feature type="binding site" evidence="2">
    <location>
        <position position="356"/>
    </location>
    <ligand>
        <name>Ni(2+)</name>
        <dbReference type="ChEBI" id="CHEBI:49786"/>
    </ligand>
</feature>
<dbReference type="PANTHER" id="PTHR43485">
    <property type="entry name" value="HYDROGENASE-4 COMPONENT G"/>
    <property type="match status" value="1"/>
</dbReference>
<reference evidence="5 6" key="1">
    <citation type="submission" date="2015-09" db="EMBL/GenBank/DDBJ databases">
        <authorList>
            <consortium name="Pathogen Informatics"/>
        </authorList>
    </citation>
    <scope>NUCLEOTIDE SEQUENCE [LARGE SCALE GENOMIC DNA]</scope>
    <source>
        <strain evidence="5 6">2789STDY5608823</strain>
    </source>
</reference>
<feature type="binding site" evidence="2">
    <location>
        <position position="68"/>
    </location>
    <ligand>
        <name>Fe cation</name>
        <dbReference type="ChEBI" id="CHEBI:24875"/>
    </ligand>
</feature>
<dbReference type="InterPro" id="IPR001135">
    <property type="entry name" value="NADH_Q_OxRdtase_suD"/>
</dbReference>
<dbReference type="InterPro" id="IPR014029">
    <property type="entry name" value="NADH_UbQ_OxRdtase_49kDa_CS"/>
</dbReference>
<accession>A0A173XUC1</accession>
<keyword evidence="1" id="KW-0560">Oxidoreductase</keyword>
<dbReference type="Proteomes" id="UP000095468">
    <property type="component" value="Unassembled WGS sequence"/>
</dbReference>
<evidence type="ECO:0000256" key="1">
    <source>
        <dbReference type="ARBA" id="ARBA00023002"/>
    </source>
</evidence>
<keyword evidence="3" id="KW-1278">Translocase</keyword>
<keyword evidence="2" id="KW-0460">Magnesium</keyword>
<dbReference type="GO" id="GO:0016651">
    <property type="term" value="F:oxidoreductase activity, acting on NAD(P)H"/>
    <property type="evidence" value="ECO:0007669"/>
    <property type="project" value="InterPro"/>
</dbReference>
<dbReference type="GO" id="GO:0016151">
    <property type="term" value="F:nickel cation binding"/>
    <property type="evidence" value="ECO:0007669"/>
    <property type="project" value="InterPro"/>
</dbReference>
<keyword evidence="3" id="KW-0813">Transport</keyword>
<name>A0A173XUC1_9ACTN</name>
<feature type="domain" description="NADH-quinone oxidoreductase subunit D" evidence="4">
    <location>
        <begin position="121"/>
        <end position="280"/>
    </location>
</feature>
<dbReference type="InterPro" id="IPR052197">
    <property type="entry name" value="ComplexI_49kDa-like"/>
</dbReference>
<feature type="binding site" evidence="2">
    <location>
        <position position="65"/>
    </location>
    <ligand>
        <name>Ni(2+)</name>
        <dbReference type="ChEBI" id="CHEBI:49786"/>
    </ligand>
</feature>
<dbReference type="AlphaFoldDB" id="A0A173XUC1"/>
<keyword evidence="2" id="KW-0408">Iron</keyword>
<dbReference type="PANTHER" id="PTHR43485:SF1">
    <property type="entry name" value="FORMATE HYDROGENLYASE SUBUNIT 5-RELATED"/>
    <property type="match status" value="1"/>
</dbReference>
<protein>
    <submittedName>
        <fullName evidence="5">Hydrogenase-3 component E</fullName>
    </submittedName>
</protein>
<keyword evidence="2" id="KW-0479">Metal-binding</keyword>
<organism evidence="5 6">
    <name type="scientific">Collinsella aerofaciens</name>
    <dbReference type="NCBI Taxonomy" id="74426"/>
    <lineage>
        <taxon>Bacteria</taxon>
        <taxon>Bacillati</taxon>
        <taxon>Actinomycetota</taxon>
        <taxon>Coriobacteriia</taxon>
        <taxon>Coriobacteriales</taxon>
        <taxon>Coriobacteriaceae</taxon>
        <taxon>Collinsella</taxon>
    </lineage>
</organism>
<sequence length="362" mass="39893">MAHRSVIPFGPQHPVLPEPLHLDLVIEDDRVLEAIPQIGFVHRGLEKLTEKRDMHQFGYIAERICGICAVGHSCGYASACERMLDIEVPGRVQYIRTILHELSRIHSHLLWLGLLADAFGFEALFYRSWTLREQILKIFESTCGGRVILSINEIGGLKHDIEDSELAGIVQTLDAMRPDYEALVHTFLDDNSCGERLHGVGVISKKDALGLSMVGPFGRASGVDYDVRMFGDGAYADLAAFEPIVATDGDCYARCQVRCAEVTQAMDIIKELAGKIPHDGIGGRTKLTPADGARGEVVIEQPRGEAYYYVRGNGTKNLDRFRVRTPTSQNLAGLTHALQGVLLANVPMIILTIDPCISCTER</sequence>
<keyword evidence="2" id="KW-0533">Nickel</keyword>
<dbReference type="Pfam" id="PF00346">
    <property type="entry name" value="Complex1_49kDa"/>
    <property type="match status" value="2"/>
</dbReference>
<dbReference type="InterPro" id="IPR029014">
    <property type="entry name" value="NiFe-Hase_large"/>
</dbReference>
<dbReference type="GO" id="GO:0048038">
    <property type="term" value="F:quinone binding"/>
    <property type="evidence" value="ECO:0007669"/>
    <property type="project" value="InterPro"/>
</dbReference>